<evidence type="ECO:0000313" key="1">
    <source>
        <dbReference type="EMBL" id="EKX46044.1"/>
    </source>
</evidence>
<reference evidence="1 3" key="1">
    <citation type="journal article" date="2012" name="Nature">
        <title>Algal genomes reveal evolutionary mosaicism and the fate of nucleomorphs.</title>
        <authorList>
            <consortium name="DOE Joint Genome Institute"/>
            <person name="Curtis B.A."/>
            <person name="Tanifuji G."/>
            <person name="Burki F."/>
            <person name="Gruber A."/>
            <person name="Irimia M."/>
            <person name="Maruyama S."/>
            <person name="Arias M.C."/>
            <person name="Ball S.G."/>
            <person name="Gile G.H."/>
            <person name="Hirakawa Y."/>
            <person name="Hopkins J.F."/>
            <person name="Kuo A."/>
            <person name="Rensing S.A."/>
            <person name="Schmutz J."/>
            <person name="Symeonidi A."/>
            <person name="Elias M."/>
            <person name="Eveleigh R.J."/>
            <person name="Herman E.K."/>
            <person name="Klute M.J."/>
            <person name="Nakayama T."/>
            <person name="Obornik M."/>
            <person name="Reyes-Prieto A."/>
            <person name="Armbrust E.V."/>
            <person name="Aves S.J."/>
            <person name="Beiko R.G."/>
            <person name="Coutinho P."/>
            <person name="Dacks J.B."/>
            <person name="Durnford D.G."/>
            <person name="Fast N.M."/>
            <person name="Green B.R."/>
            <person name="Grisdale C.J."/>
            <person name="Hempel F."/>
            <person name="Henrissat B."/>
            <person name="Hoppner M.P."/>
            <person name="Ishida K."/>
            <person name="Kim E."/>
            <person name="Koreny L."/>
            <person name="Kroth P.G."/>
            <person name="Liu Y."/>
            <person name="Malik S.B."/>
            <person name="Maier U.G."/>
            <person name="McRose D."/>
            <person name="Mock T."/>
            <person name="Neilson J.A."/>
            <person name="Onodera N.T."/>
            <person name="Poole A.M."/>
            <person name="Pritham E.J."/>
            <person name="Richards T.A."/>
            <person name="Rocap G."/>
            <person name="Roy S.W."/>
            <person name="Sarai C."/>
            <person name="Schaack S."/>
            <person name="Shirato S."/>
            <person name="Slamovits C.H."/>
            <person name="Spencer D.F."/>
            <person name="Suzuki S."/>
            <person name="Worden A.Z."/>
            <person name="Zauner S."/>
            <person name="Barry K."/>
            <person name="Bell C."/>
            <person name="Bharti A.K."/>
            <person name="Crow J.A."/>
            <person name="Grimwood J."/>
            <person name="Kramer R."/>
            <person name="Lindquist E."/>
            <person name="Lucas S."/>
            <person name="Salamov A."/>
            <person name="McFadden G.I."/>
            <person name="Lane C.E."/>
            <person name="Keeling P.J."/>
            <person name="Gray M.W."/>
            <person name="Grigoriev I.V."/>
            <person name="Archibald J.M."/>
        </authorList>
    </citation>
    <scope>NUCLEOTIDE SEQUENCE</scope>
    <source>
        <strain evidence="1 3">CCMP2712</strain>
    </source>
</reference>
<dbReference type="OrthoDB" id="278212at2759"/>
<dbReference type="PANTHER" id="PTHR10826:SF1">
    <property type="entry name" value="COMPLEMENT COMPONENT 1 Q SUBCOMPONENT-BINDING PROTEIN, MITOCHONDRIAL"/>
    <property type="match status" value="1"/>
</dbReference>
<dbReference type="Pfam" id="PF02330">
    <property type="entry name" value="MAM33"/>
    <property type="match status" value="1"/>
</dbReference>
<dbReference type="KEGG" id="gtt:GUITHDRAFT_138523"/>
<accession>L1JD51</accession>
<dbReference type="SUPFAM" id="SSF54529">
    <property type="entry name" value="Mitochondrial glycoprotein MAM33-like"/>
    <property type="match status" value="1"/>
</dbReference>
<evidence type="ECO:0000313" key="3">
    <source>
        <dbReference type="Proteomes" id="UP000011087"/>
    </source>
</evidence>
<dbReference type="InterPro" id="IPR003428">
    <property type="entry name" value="MAM33"/>
</dbReference>
<dbReference type="InterPro" id="IPR036561">
    <property type="entry name" value="MAM33_sf"/>
</dbReference>
<keyword evidence="3" id="KW-1185">Reference proteome</keyword>
<dbReference type="GeneID" id="17302622"/>
<protein>
    <submittedName>
        <fullName evidence="1 2">Uncharacterized protein</fullName>
    </submittedName>
</protein>
<sequence length="279" mass="32826">MLRGFFFPPSSFSSLPSPAPLCVPRRFFRSTSWPRMEATERSGASEEGDMEELRSAVEDTMKWKREDMSSHKSMNETWSRVKLKENMHNFVEPTAIVYYERDYEEELISVVTTYDVLRTDAPQPNHPARIPPKHYSTTFLIGISKKRATLPLFFECEASWSEFRILRLSLGTAMNSGFMANEASRSAMLYNLFMKRSDEREGNEDAIAEYEQFEGLDSKRFSKLDARLQKGFREYLEVRGIDQQFLRDMIQETLQQKDRKCMNFLKDIKRYFRVKEDDV</sequence>
<dbReference type="EnsemblProtists" id="EKX46044">
    <property type="protein sequence ID" value="EKX46044"/>
    <property type="gene ID" value="GUITHDRAFT_138523"/>
</dbReference>
<dbReference type="Gene3D" id="3.10.280.10">
    <property type="entry name" value="Mitochondrial glycoprotein"/>
    <property type="match status" value="1"/>
</dbReference>
<reference evidence="3" key="2">
    <citation type="submission" date="2012-11" db="EMBL/GenBank/DDBJ databases">
        <authorList>
            <person name="Kuo A."/>
            <person name="Curtis B.A."/>
            <person name="Tanifuji G."/>
            <person name="Burki F."/>
            <person name="Gruber A."/>
            <person name="Irimia M."/>
            <person name="Maruyama S."/>
            <person name="Arias M.C."/>
            <person name="Ball S.G."/>
            <person name="Gile G.H."/>
            <person name="Hirakawa Y."/>
            <person name="Hopkins J.F."/>
            <person name="Rensing S.A."/>
            <person name="Schmutz J."/>
            <person name="Symeonidi A."/>
            <person name="Elias M."/>
            <person name="Eveleigh R.J."/>
            <person name="Herman E.K."/>
            <person name="Klute M.J."/>
            <person name="Nakayama T."/>
            <person name="Obornik M."/>
            <person name="Reyes-Prieto A."/>
            <person name="Armbrust E.V."/>
            <person name="Aves S.J."/>
            <person name="Beiko R.G."/>
            <person name="Coutinho P."/>
            <person name="Dacks J.B."/>
            <person name="Durnford D.G."/>
            <person name="Fast N.M."/>
            <person name="Green B.R."/>
            <person name="Grisdale C."/>
            <person name="Hempe F."/>
            <person name="Henrissat B."/>
            <person name="Hoppner M.P."/>
            <person name="Ishida K.-I."/>
            <person name="Kim E."/>
            <person name="Koreny L."/>
            <person name="Kroth P.G."/>
            <person name="Liu Y."/>
            <person name="Malik S.-B."/>
            <person name="Maier U.G."/>
            <person name="McRose D."/>
            <person name="Mock T."/>
            <person name="Neilson J.A."/>
            <person name="Onodera N.T."/>
            <person name="Poole A.M."/>
            <person name="Pritham E.J."/>
            <person name="Richards T.A."/>
            <person name="Rocap G."/>
            <person name="Roy S.W."/>
            <person name="Sarai C."/>
            <person name="Schaack S."/>
            <person name="Shirato S."/>
            <person name="Slamovits C.H."/>
            <person name="Spencer D.F."/>
            <person name="Suzuki S."/>
            <person name="Worden A.Z."/>
            <person name="Zauner S."/>
            <person name="Barry K."/>
            <person name="Bell C."/>
            <person name="Bharti A.K."/>
            <person name="Crow J.A."/>
            <person name="Grimwood J."/>
            <person name="Kramer R."/>
            <person name="Lindquist E."/>
            <person name="Lucas S."/>
            <person name="Salamov A."/>
            <person name="McFadden G.I."/>
            <person name="Lane C.E."/>
            <person name="Keeling P.J."/>
            <person name="Gray M.W."/>
            <person name="Grigoriev I.V."/>
            <person name="Archibald J.M."/>
        </authorList>
    </citation>
    <scope>NUCLEOTIDE SEQUENCE</scope>
    <source>
        <strain evidence="3">CCMP2712</strain>
    </source>
</reference>
<dbReference type="Proteomes" id="UP000011087">
    <property type="component" value="Unassembled WGS sequence"/>
</dbReference>
<evidence type="ECO:0000313" key="2">
    <source>
        <dbReference type="EnsemblProtists" id="EKX46044"/>
    </source>
</evidence>
<gene>
    <name evidence="1" type="ORF">GUITHDRAFT_138523</name>
</gene>
<dbReference type="PANTHER" id="PTHR10826">
    <property type="entry name" value="COMPLEMENT COMPONENT 1"/>
    <property type="match status" value="1"/>
</dbReference>
<dbReference type="HOGENOM" id="CLU_999082_0_0_1"/>
<dbReference type="PaxDb" id="55529-EKX46044"/>
<dbReference type="RefSeq" id="XP_005833024.1">
    <property type="nucleotide sequence ID" value="XM_005832967.1"/>
</dbReference>
<dbReference type="GO" id="GO:0005759">
    <property type="term" value="C:mitochondrial matrix"/>
    <property type="evidence" value="ECO:0007669"/>
    <property type="project" value="InterPro"/>
</dbReference>
<dbReference type="EMBL" id="JH992996">
    <property type="protein sequence ID" value="EKX46044.1"/>
    <property type="molecule type" value="Genomic_DNA"/>
</dbReference>
<name>L1JD51_GUITC</name>
<reference evidence="2" key="3">
    <citation type="submission" date="2016-03" db="UniProtKB">
        <authorList>
            <consortium name="EnsemblProtists"/>
        </authorList>
    </citation>
    <scope>IDENTIFICATION</scope>
</reference>
<proteinExistence type="predicted"/>
<dbReference type="AlphaFoldDB" id="L1JD51"/>
<organism evidence="1">
    <name type="scientific">Guillardia theta (strain CCMP2712)</name>
    <name type="common">Cryptophyte</name>
    <dbReference type="NCBI Taxonomy" id="905079"/>
    <lineage>
        <taxon>Eukaryota</taxon>
        <taxon>Cryptophyceae</taxon>
        <taxon>Pyrenomonadales</taxon>
        <taxon>Geminigeraceae</taxon>
        <taxon>Guillardia</taxon>
    </lineage>
</organism>